<proteinExistence type="predicted"/>
<organism evidence="2 3">
    <name type="scientific">Roseibium hamelinense</name>
    <dbReference type="NCBI Taxonomy" id="150831"/>
    <lineage>
        <taxon>Bacteria</taxon>
        <taxon>Pseudomonadati</taxon>
        <taxon>Pseudomonadota</taxon>
        <taxon>Alphaproteobacteria</taxon>
        <taxon>Hyphomicrobiales</taxon>
        <taxon>Stappiaceae</taxon>
        <taxon>Roseibium</taxon>
    </lineage>
</organism>
<evidence type="ECO:0000313" key="2">
    <source>
        <dbReference type="EMBL" id="TWI89472.1"/>
    </source>
</evidence>
<accession>A0A562T7J8</accession>
<feature type="signal peptide" evidence="1">
    <location>
        <begin position="1"/>
        <end position="27"/>
    </location>
</feature>
<evidence type="ECO:0000256" key="1">
    <source>
        <dbReference type="SAM" id="SignalP"/>
    </source>
</evidence>
<feature type="chain" id="PRO_5021848982" evidence="1">
    <location>
        <begin position="28"/>
        <end position="167"/>
    </location>
</feature>
<keyword evidence="1" id="KW-0732">Signal</keyword>
<dbReference type="AlphaFoldDB" id="A0A562T7J8"/>
<comment type="caution">
    <text evidence="2">The sequence shown here is derived from an EMBL/GenBank/DDBJ whole genome shotgun (WGS) entry which is preliminary data.</text>
</comment>
<keyword evidence="3" id="KW-1185">Reference proteome</keyword>
<gene>
    <name evidence="2" type="ORF">JM93_01675</name>
</gene>
<name>A0A562T7J8_9HYPH</name>
<dbReference type="EMBL" id="VLLF01000003">
    <property type="protein sequence ID" value="TWI89472.1"/>
    <property type="molecule type" value="Genomic_DNA"/>
</dbReference>
<sequence>MKKTWLSVPVTAAILGGVFALFSSSLAKDPDDVPYIDDRSTPEALIQSYYNAITRRSYAQAYSYFHHPDKPFADWQKGYEDTLSVEVLTGSTEPDPGAGQIYWALPVAIQSTTKDGKVTVYAGCYTIHLTNPGMDVAPPFQPMQIESGSLSVSDKAFEDAVPKACSR</sequence>
<dbReference type="RefSeq" id="WP_145342120.1">
    <property type="nucleotide sequence ID" value="NZ_SMLY01000063.1"/>
</dbReference>
<evidence type="ECO:0000313" key="3">
    <source>
        <dbReference type="Proteomes" id="UP000320593"/>
    </source>
</evidence>
<dbReference type="OrthoDB" id="7863791at2"/>
<protein>
    <submittedName>
        <fullName evidence="2">Uncharacterized protein</fullName>
    </submittedName>
</protein>
<dbReference type="Proteomes" id="UP000320593">
    <property type="component" value="Unassembled WGS sequence"/>
</dbReference>
<reference evidence="2 3" key="1">
    <citation type="submission" date="2019-07" db="EMBL/GenBank/DDBJ databases">
        <title>Genomic Encyclopedia of Archaeal and Bacterial Type Strains, Phase II (KMG-II): from individual species to whole genera.</title>
        <authorList>
            <person name="Goeker M."/>
        </authorList>
    </citation>
    <scope>NUCLEOTIDE SEQUENCE [LARGE SCALE GENOMIC DNA]</scope>
    <source>
        <strain evidence="2 3">ATCC BAA-252</strain>
    </source>
</reference>